<protein>
    <submittedName>
        <fullName evidence="1">Helix-turn-helix domain-containing protein</fullName>
    </submittedName>
</protein>
<comment type="caution">
    <text evidence="1">The sequence shown here is derived from an EMBL/GenBank/DDBJ whole genome shotgun (WGS) entry which is preliminary data.</text>
</comment>
<name>A0ABV1KYM4_9BACL</name>
<keyword evidence="2" id="KW-1185">Reference proteome</keyword>
<proteinExistence type="predicted"/>
<organism evidence="1 2">
    <name type="scientific">Cohnella silvisoli</name>
    <dbReference type="NCBI Taxonomy" id="2873699"/>
    <lineage>
        <taxon>Bacteria</taxon>
        <taxon>Bacillati</taxon>
        <taxon>Bacillota</taxon>
        <taxon>Bacilli</taxon>
        <taxon>Bacillales</taxon>
        <taxon>Paenibacillaceae</taxon>
        <taxon>Cohnella</taxon>
    </lineage>
</organism>
<gene>
    <name evidence="1" type="ORF">QJS35_22665</name>
</gene>
<dbReference type="EMBL" id="JASKHM010000014">
    <property type="protein sequence ID" value="MEQ4485194.1"/>
    <property type="molecule type" value="Genomic_DNA"/>
</dbReference>
<sequence length="107" mass="11854">MSADIYVRLSVNAAKSGLIAEMGADLWATLTVIASFMDGDGRCYPTQASVGRLLGVNRQTANKYVQRLLAFRRDGAPIIVAERARDNNGRFDRLHYRILPSTGYSIF</sequence>
<reference evidence="1 2" key="1">
    <citation type="journal article" date="2023" name="Genome Announc.">
        <title>Pan-Genome Analyses of the Genus Cohnella and Proposal of the Novel Species Cohnella silvisoli sp. nov., Isolated from Forest Soil.</title>
        <authorList>
            <person name="Wang C."/>
            <person name="Mao L."/>
            <person name="Bao G."/>
            <person name="Zhu H."/>
        </authorList>
    </citation>
    <scope>NUCLEOTIDE SEQUENCE [LARGE SCALE GENOMIC DNA]</scope>
    <source>
        <strain evidence="1 2">NL03-T5-1</strain>
    </source>
</reference>
<dbReference type="RefSeq" id="WP_232187372.1">
    <property type="nucleotide sequence ID" value="NZ_JAIOAP010000012.1"/>
</dbReference>
<accession>A0ABV1KYM4</accession>
<evidence type="ECO:0000313" key="1">
    <source>
        <dbReference type="EMBL" id="MEQ4485194.1"/>
    </source>
</evidence>
<dbReference type="Proteomes" id="UP001493487">
    <property type="component" value="Unassembled WGS sequence"/>
</dbReference>
<evidence type="ECO:0000313" key="2">
    <source>
        <dbReference type="Proteomes" id="UP001493487"/>
    </source>
</evidence>